<proteinExistence type="predicted"/>
<dbReference type="PANTHER" id="PTHR11895">
    <property type="entry name" value="TRANSAMIDASE"/>
    <property type="match status" value="1"/>
</dbReference>
<dbReference type="EMBL" id="AM747721">
    <property type="protein sequence ID" value="CAR56120.1"/>
    <property type="molecule type" value="Genomic_DNA"/>
</dbReference>
<organism evidence="2 3">
    <name type="scientific">Burkholderia cenocepacia (strain ATCC BAA-245 / DSM 16553 / LMG 16656 / NCTC 13227 / J2315 / CF5610)</name>
    <name type="common">Burkholderia cepacia (strain J2315)</name>
    <dbReference type="NCBI Taxonomy" id="216591"/>
    <lineage>
        <taxon>Bacteria</taxon>
        <taxon>Pseudomonadati</taxon>
        <taxon>Pseudomonadota</taxon>
        <taxon>Betaproteobacteria</taxon>
        <taxon>Burkholderiales</taxon>
        <taxon>Burkholderiaceae</taxon>
        <taxon>Burkholderia</taxon>
        <taxon>Burkholderia cepacia complex</taxon>
    </lineage>
</organism>
<dbReference type="InterPro" id="IPR000120">
    <property type="entry name" value="Amidase"/>
</dbReference>
<sequence length="452" mass="46229">MSAAPSMRSALALAAGVRSGRVSAESLVQTVLADIAARDDAINACARTFDERARRDALRVDRLVRDGDDPGPLAGVPFLVKWNVDVAGYPTVAGSPARAALPPASADAATVARLRAAGAVPIGATHMDELACGATGVNPHYGAVHLPADPTRMTGGSSSGSAAAVAAGYVPLALGSDTNGSIRAPAALCGVWGFRPGDGRLSRAGCLPYAASLDTVGGFANDIDDLAVLYDTLCEAHAPRSNPVRDPGVPLRVAVLTGDFETHADADAQRAVRRVAACLRARESVSVGSDEVANVREAALVISNVELARAHSGLLDGPAALVSEHLRSRIGIGLAVPGAVYREALACRAAWRTRLEALFACYDVLLAAATPCAAPHFADATVDINGVALAPAKALGLLTQPISFAGLPVVSAPCFASGELPVGVQLIGSPSDDTACFVAARQFSAEWRAMVR</sequence>
<dbReference type="HOGENOM" id="CLU_009600_0_3_4"/>
<evidence type="ECO:0000313" key="3">
    <source>
        <dbReference type="Proteomes" id="UP000001035"/>
    </source>
</evidence>
<dbReference type="InterPro" id="IPR023631">
    <property type="entry name" value="Amidase_dom"/>
</dbReference>
<dbReference type="PANTHER" id="PTHR11895:SF172">
    <property type="entry name" value="GLUTAMYL-TRNA(GLN) AMIDOTRANSFERASE"/>
    <property type="match status" value="1"/>
</dbReference>
<accession>B4EGX7</accession>
<evidence type="ECO:0000259" key="1">
    <source>
        <dbReference type="Pfam" id="PF01425"/>
    </source>
</evidence>
<gene>
    <name evidence="2" type="ORF">BCAM2261</name>
</gene>
<dbReference type="SUPFAM" id="SSF75304">
    <property type="entry name" value="Amidase signature (AS) enzymes"/>
    <property type="match status" value="1"/>
</dbReference>
<dbReference type="eggNOG" id="COG0154">
    <property type="taxonomic scope" value="Bacteria"/>
</dbReference>
<keyword evidence="3" id="KW-1185">Reference proteome</keyword>
<dbReference type="GO" id="GO:0003824">
    <property type="term" value="F:catalytic activity"/>
    <property type="evidence" value="ECO:0007669"/>
    <property type="project" value="InterPro"/>
</dbReference>
<reference evidence="2 3" key="1">
    <citation type="journal article" date="2009" name="J. Bacteriol.">
        <title>The genome of Burkholderia cenocepacia J2315, an epidemic pathogen of cystic fibrosis patients.</title>
        <authorList>
            <person name="Holden M.T."/>
            <person name="Seth-Smith H.M."/>
            <person name="Crossman L.C."/>
            <person name="Sebaihia M."/>
            <person name="Bentley S.D."/>
            <person name="Cerdeno-Tarraga A.M."/>
            <person name="Thomson N.R."/>
            <person name="Bason N."/>
            <person name="Quail M.A."/>
            <person name="Sharp S."/>
            <person name="Cherevach I."/>
            <person name="Churcher C."/>
            <person name="Goodhead I."/>
            <person name="Hauser H."/>
            <person name="Holroyd N."/>
            <person name="Mungall K."/>
            <person name="Scott P."/>
            <person name="Walker D."/>
            <person name="White B."/>
            <person name="Rose H."/>
            <person name="Iversen P."/>
            <person name="Mil-Homens D."/>
            <person name="Rocha E.P."/>
            <person name="Fialho A.M."/>
            <person name="Baldwin A."/>
            <person name="Dowson C."/>
            <person name="Barrell B.G."/>
            <person name="Govan J.R."/>
            <person name="Vandamme P."/>
            <person name="Hart C.A."/>
            <person name="Mahenthiralingam E."/>
            <person name="Parkhill J."/>
        </authorList>
    </citation>
    <scope>NUCLEOTIDE SEQUENCE [LARGE SCALE GENOMIC DNA]</scope>
    <source>
        <strain evidence="3">ATCC BAA-245 / DSM 16553 / LMG 16656 / NCTC 13227 / J2315 / CF5610</strain>
    </source>
</reference>
<name>B4EGX7_BURCJ</name>
<dbReference type="InterPro" id="IPR036928">
    <property type="entry name" value="AS_sf"/>
</dbReference>
<dbReference type="AlphaFoldDB" id="B4EGX7"/>
<dbReference type="Proteomes" id="UP000001035">
    <property type="component" value="Chromosome 2"/>
</dbReference>
<dbReference type="Gene3D" id="3.90.1300.10">
    <property type="entry name" value="Amidase signature (AS) domain"/>
    <property type="match status" value="1"/>
</dbReference>
<feature type="domain" description="Amidase" evidence="1">
    <location>
        <begin position="27"/>
        <end position="436"/>
    </location>
</feature>
<dbReference type="Pfam" id="PF01425">
    <property type="entry name" value="Amidase"/>
    <property type="match status" value="1"/>
</dbReference>
<protein>
    <submittedName>
        <fullName evidence="2">Amidase</fullName>
    </submittedName>
</protein>
<evidence type="ECO:0000313" key="2">
    <source>
        <dbReference type="EMBL" id="CAR56120.1"/>
    </source>
</evidence>
<dbReference type="KEGG" id="bcj:BCAM2261"/>